<dbReference type="Gene3D" id="3.30.300.30">
    <property type="match status" value="1"/>
</dbReference>
<evidence type="ECO:0000256" key="13">
    <source>
        <dbReference type="ARBA" id="ARBA00022857"/>
    </source>
</evidence>
<keyword evidence="9" id="KW-0596">Phosphopantetheine</keyword>
<reference evidence="25 26" key="1">
    <citation type="submission" date="2017-05" db="EMBL/GenBank/DDBJ databases">
        <title>Genome sequence for an aflatoxigenic pathogen of Argentinian peanut, Aspergillus arachidicola.</title>
        <authorList>
            <person name="Moore G."/>
            <person name="Beltz S.B."/>
            <person name="Mack B.M."/>
        </authorList>
    </citation>
    <scope>NUCLEOTIDE SEQUENCE [LARGE SCALE GENOMIC DNA]</scope>
    <source>
        <strain evidence="25 26">CBS 117610</strain>
    </source>
</reference>
<dbReference type="PROSITE" id="PS00705">
    <property type="entry name" value="PROK_CO2_ANHYDRASE_2"/>
    <property type="match status" value="1"/>
</dbReference>
<comment type="catalytic activity">
    <reaction evidence="20">
        <text>hydrogencarbonate + H(+) = CO2 + H2O</text>
        <dbReference type="Rhea" id="RHEA:10748"/>
        <dbReference type="ChEBI" id="CHEBI:15377"/>
        <dbReference type="ChEBI" id="CHEBI:15378"/>
        <dbReference type="ChEBI" id="CHEBI:16526"/>
        <dbReference type="ChEBI" id="CHEBI:17544"/>
        <dbReference type="EC" id="4.2.1.1"/>
    </reaction>
</comment>
<sequence>MGVETASLQDRLERWAQRLQNLTVSPLTRDYPDTQNQELPKRAIEAFETFKLSEDTEGKLQKLSGSSSGFTIFLAAFVVLVARLTGDEDIAIGTTSAEDGRPFVLRVPIDASETFLQLYAKVQKAFDQGSSDIVPLGSLRSYIQQKSQSERSPILFRFAAYDAPAASQEYPANTFETTDLVVNVAPAAEGSTSQAELGAYYNQRLFSSARISTILKQLGKIVENATSNPEEAIGRLDFMTDDQRALLPDPTADLHWSKFRGAIHDIFAENAEKHPEKLCVVETKSDRSPHREFTYKQINEASNILAHHLVQSGIERGEVVMVYAYRGVDLVVAVMGILKAGATFSVIDPAYPPERQCIYLDVARPRALINIEKATKDAGELSEQVRSFINENLELRTEVPALALHDDGSLLGGSINGQDVLANQVPLGAKPVGVVVGPDSIPTLSFTSGSEGRPKGVRGRHFSLAYYFDWMSETFKLTPSDRFTMLSGIAHDPIQRDIFTPLFLGAQLLVPAREDIQNERLAEWMREYGASVTHLTPAMGQILVGGASAQFPALHHAFFVGDILIKRDCRSLQGLAPNVNIVNMYGTTETQRAVSYYEIPSYSSNEGFLDTMKDVIPAGRGMVDVQMLVVNRFDPSRICAIGEVGEIYVRAAGLAEGYLGSPELNEKKFLKNWFVDPQFWVQKDQAESQSANEPWRQFYVGPRDRLYRSGDLGRYTPSGDVECSGRADDQVKIRGFRIELGEIDTHLSRHPLVRENVTLVRRDKFEEPTLVSYFVPDMSKWASWLQERGLEDDTSAEGMVGMLVRFRPLRDDARELLRSKLPTYAVPTVFIPLKRMPLNPNGKIDKPALPFPDTAELSAAAPQRKSSVLEALSETEQALAQIWAQRIPNVTSSMIGPDDSFFDLGGHSILAQQMFFDLRRKWRGVDISMNAIFRSPTLRGFAAEIDRLLNFESFAASDNKAAAEVPETSSAPDDEYSKDARKLVDVLPKAFPERTEPILSGEPTIFLTGGTGFLGAHILRDLLTRKTPAAKVVALVRGKTEEQALERIRSTCRAYGFWDEAWTNRLQCVCGNLGDPQFGLSQALWDDLTNRVDAVIHNGALVHWVYPYSTLKPANVMGTIDALKLCASGKPKQFSFVSSTSVLDSDHYVEESERIVAAGGAGISEEDDLEGSSVGLGTGYGQSKWAGEYLVREAGKRGLKGTIIRPGYVLGDSQTGTTNTDDFLIRMIKGCIQLSARPNINNTVNMVPVDHVARVVIAGAFQPPCTPIGVAQVTGHPRLRFNQFLGALQLYGYNVPQVDYVPWAQSLEQYVNDGQHDDPESQHALMPLYHFVTADLPSNTKAPELDDVHAAAALRADAAWSGVDASAGAGVTEELVGLYAAYLTTIGFLPAPPASSTARPLPTVRLSDDQKQALANVGGHRFTTALQANKEWAARTALEHPDLFPTLANGQSPEILWIGCSDSRCPETVVLGLKPGDVFVHRNIANILHASDLSSGAVIEYAVRHLRVNHIVLSGHTKCGGIAAALGNKQLGILDPWLLPLRQIREQNLAELQTLSPEDATVKMAELNVREGVKLLKSKAVVLEAMQERGLQVHGLIYDVACGMLRDIDTKDSEEDIKRRLVAFKTEA</sequence>
<dbReference type="InterPro" id="IPR001765">
    <property type="entry name" value="Carbonic_anhydrase"/>
</dbReference>
<dbReference type="EC" id="4.2.1.1" evidence="7"/>
<name>A0A2G7FPR3_9EURO</name>
<evidence type="ECO:0000256" key="4">
    <source>
        <dbReference type="ARBA" id="ARBA00006217"/>
    </source>
</evidence>
<evidence type="ECO:0000256" key="1">
    <source>
        <dbReference type="ARBA" id="ARBA00001957"/>
    </source>
</evidence>
<comment type="similarity">
    <text evidence="4">Belongs to the beta-class carbonic anhydrase family.</text>
</comment>
<comment type="pathway">
    <text evidence="3">Amino-acid biosynthesis; L-lysine biosynthesis via AAA pathway; L-lysine from L-alpha-aminoadipate (fungal route): step 1/3.</text>
</comment>
<dbReference type="SUPFAM" id="SSF47336">
    <property type="entry name" value="ACP-like"/>
    <property type="match status" value="1"/>
</dbReference>
<protein>
    <recommendedName>
        <fullName evidence="18">Alpha-aminoadipate reductase</fullName>
        <ecNumber evidence="8">1.2.1.31</ecNumber>
        <ecNumber evidence="6">1.2.1.95</ecNumber>
        <ecNumber evidence="7">4.2.1.1</ecNumber>
    </recommendedName>
    <alternativeName>
        <fullName evidence="17">L-aminoadipate-semialdehyde dehydrogenase</fullName>
    </alternativeName>
</protein>
<evidence type="ECO:0000256" key="6">
    <source>
        <dbReference type="ARBA" id="ARBA00012913"/>
    </source>
</evidence>
<comment type="catalytic activity">
    <reaction evidence="19">
        <text>(S)-2-amino-6-oxohexanoate + AMP + diphosphate + NADP(+) = L-2-aminoadipate + ATP + NADPH + H(+)</text>
        <dbReference type="Rhea" id="RHEA:46936"/>
        <dbReference type="ChEBI" id="CHEBI:15378"/>
        <dbReference type="ChEBI" id="CHEBI:30616"/>
        <dbReference type="ChEBI" id="CHEBI:33019"/>
        <dbReference type="ChEBI" id="CHEBI:57783"/>
        <dbReference type="ChEBI" id="CHEBI:58321"/>
        <dbReference type="ChEBI" id="CHEBI:58349"/>
        <dbReference type="ChEBI" id="CHEBI:58672"/>
        <dbReference type="ChEBI" id="CHEBI:456215"/>
        <dbReference type="EC" id="1.2.1.95"/>
    </reaction>
</comment>
<keyword evidence="16" id="KW-0456">Lyase</keyword>
<comment type="similarity">
    <text evidence="5">Belongs to the ATP-dependent AMP-binding enzyme family.</text>
</comment>
<comment type="catalytic activity">
    <reaction evidence="21">
        <text>(S)-2-amino-6-oxohexanoate + NAD(+) + H2O = L-2-aminoadipate + NADH + 2 H(+)</text>
        <dbReference type="Rhea" id="RHEA:12308"/>
        <dbReference type="ChEBI" id="CHEBI:15377"/>
        <dbReference type="ChEBI" id="CHEBI:15378"/>
        <dbReference type="ChEBI" id="CHEBI:57540"/>
        <dbReference type="ChEBI" id="CHEBI:57945"/>
        <dbReference type="ChEBI" id="CHEBI:58321"/>
        <dbReference type="ChEBI" id="CHEBI:58672"/>
        <dbReference type="EC" id="1.2.1.31"/>
    </reaction>
</comment>
<dbReference type="STRING" id="656916.A0A2G7FPR3"/>
<dbReference type="Gene3D" id="3.40.1050.10">
    <property type="entry name" value="Carbonic anhydrase"/>
    <property type="match status" value="1"/>
</dbReference>
<dbReference type="InterPro" id="IPR000873">
    <property type="entry name" value="AMP-dep_synth/lig_dom"/>
</dbReference>
<dbReference type="Pfam" id="PF00501">
    <property type="entry name" value="AMP-binding"/>
    <property type="match status" value="1"/>
</dbReference>
<dbReference type="Gene3D" id="3.30.559.30">
    <property type="entry name" value="Nonribosomal peptide synthetase, condensation domain"/>
    <property type="match status" value="1"/>
</dbReference>
<dbReference type="InterPro" id="IPR010071">
    <property type="entry name" value="AA_adenyl_dom"/>
</dbReference>
<comment type="catalytic activity">
    <reaction evidence="22">
        <text>(S)-2-amino-6-oxohexanoate + NADP(+) + H2O = L-2-aminoadipate + NADPH + 2 H(+)</text>
        <dbReference type="Rhea" id="RHEA:12304"/>
        <dbReference type="ChEBI" id="CHEBI:15377"/>
        <dbReference type="ChEBI" id="CHEBI:15378"/>
        <dbReference type="ChEBI" id="CHEBI:57783"/>
        <dbReference type="ChEBI" id="CHEBI:58321"/>
        <dbReference type="ChEBI" id="CHEBI:58349"/>
        <dbReference type="ChEBI" id="CHEBI:58672"/>
        <dbReference type="EC" id="1.2.1.31"/>
    </reaction>
</comment>
<dbReference type="UniPathway" id="UPA00033">
    <property type="reaction ID" value="UER00032"/>
</dbReference>
<dbReference type="InterPro" id="IPR020806">
    <property type="entry name" value="PKS_PP-bd"/>
</dbReference>
<dbReference type="SMART" id="SM00947">
    <property type="entry name" value="Pro_CA"/>
    <property type="match status" value="1"/>
</dbReference>
<proteinExistence type="inferred from homology"/>
<evidence type="ECO:0000256" key="16">
    <source>
        <dbReference type="ARBA" id="ARBA00023239"/>
    </source>
</evidence>
<dbReference type="Pfam" id="PF00484">
    <property type="entry name" value="Pro_CA"/>
    <property type="match status" value="1"/>
</dbReference>
<dbReference type="PIRSF" id="PIRSF001617">
    <property type="entry name" value="Alpha-AR"/>
    <property type="match status" value="1"/>
</dbReference>
<keyword evidence="10" id="KW-0597">Phosphoprotein</keyword>
<feature type="binding site" evidence="23">
    <location>
        <position position="1516"/>
    </location>
    <ligand>
        <name>Zn(2+)</name>
        <dbReference type="ChEBI" id="CHEBI:29105"/>
    </ligand>
</feature>
<evidence type="ECO:0000256" key="11">
    <source>
        <dbReference type="ARBA" id="ARBA00022605"/>
    </source>
</evidence>
<dbReference type="InterPro" id="IPR036291">
    <property type="entry name" value="NAD(P)-bd_dom_sf"/>
</dbReference>
<dbReference type="Proteomes" id="UP000231358">
    <property type="component" value="Unassembled WGS sequence"/>
</dbReference>
<evidence type="ECO:0000256" key="17">
    <source>
        <dbReference type="ARBA" id="ARBA00031335"/>
    </source>
</evidence>
<comment type="caution">
    <text evidence="25">The sequence shown here is derived from an EMBL/GenBank/DDBJ whole genome shotgun (WGS) entry which is preliminary data.</text>
</comment>
<dbReference type="NCBIfam" id="TIGR01733">
    <property type="entry name" value="AA-adenyl-dom"/>
    <property type="match status" value="1"/>
</dbReference>
<evidence type="ECO:0000256" key="23">
    <source>
        <dbReference type="PIRSR" id="PIRSR601765-1"/>
    </source>
</evidence>
<evidence type="ECO:0000256" key="15">
    <source>
        <dbReference type="ARBA" id="ARBA00023154"/>
    </source>
</evidence>
<dbReference type="GO" id="GO:0004043">
    <property type="term" value="F:L-aminoadipate-semialdehyde dehydrogenase [NAD(P)+] activity"/>
    <property type="evidence" value="ECO:0007669"/>
    <property type="project" value="UniProtKB-EC"/>
</dbReference>
<evidence type="ECO:0000256" key="5">
    <source>
        <dbReference type="ARBA" id="ARBA00006432"/>
    </source>
</evidence>
<comment type="cofactor">
    <cofactor evidence="1">
        <name>pantetheine 4'-phosphate</name>
        <dbReference type="ChEBI" id="CHEBI:47942"/>
    </cofactor>
</comment>
<evidence type="ECO:0000256" key="12">
    <source>
        <dbReference type="ARBA" id="ARBA00022833"/>
    </source>
</evidence>
<dbReference type="SUPFAM" id="SSF51735">
    <property type="entry name" value="NAD(P)-binding Rossmann-fold domains"/>
    <property type="match status" value="1"/>
</dbReference>
<evidence type="ECO:0000256" key="10">
    <source>
        <dbReference type="ARBA" id="ARBA00022553"/>
    </source>
</evidence>
<feature type="binding site" evidence="23">
    <location>
        <position position="1460"/>
    </location>
    <ligand>
        <name>Zn(2+)</name>
        <dbReference type="ChEBI" id="CHEBI:29105"/>
    </ligand>
</feature>
<dbReference type="InterPro" id="IPR009081">
    <property type="entry name" value="PP-bd_ACP"/>
</dbReference>
<dbReference type="EC" id="1.2.1.31" evidence="8"/>
<dbReference type="GO" id="GO:0019878">
    <property type="term" value="P:lysine biosynthetic process via aminoadipic acid"/>
    <property type="evidence" value="ECO:0007669"/>
    <property type="project" value="UniProtKB-UniPathway"/>
</dbReference>
<evidence type="ECO:0000313" key="26">
    <source>
        <dbReference type="Proteomes" id="UP000231358"/>
    </source>
</evidence>
<dbReference type="SUPFAM" id="SSF52777">
    <property type="entry name" value="CoA-dependent acyltransferases"/>
    <property type="match status" value="1"/>
</dbReference>
<keyword evidence="14" id="KW-0560">Oxidoreductase</keyword>
<evidence type="ECO:0000259" key="24">
    <source>
        <dbReference type="PROSITE" id="PS50075"/>
    </source>
</evidence>
<evidence type="ECO:0000256" key="14">
    <source>
        <dbReference type="ARBA" id="ARBA00023002"/>
    </source>
</evidence>
<dbReference type="GO" id="GO:0015976">
    <property type="term" value="P:carbon utilization"/>
    <property type="evidence" value="ECO:0007669"/>
    <property type="project" value="InterPro"/>
</dbReference>
<evidence type="ECO:0000256" key="19">
    <source>
        <dbReference type="ARBA" id="ARBA00048260"/>
    </source>
</evidence>
<keyword evidence="11" id="KW-0028">Amino-acid biosynthesis</keyword>
<dbReference type="Pfam" id="PF00668">
    <property type="entry name" value="Condensation"/>
    <property type="match status" value="1"/>
</dbReference>
<dbReference type="Pfam" id="PF07993">
    <property type="entry name" value="NAD_binding_4"/>
    <property type="match status" value="1"/>
</dbReference>
<dbReference type="Gene3D" id="3.40.50.12780">
    <property type="entry name" value="N-terminal domain of ligase-like"/>
    <property type="match status" value="1"/>
</dbReference>
<comment type="cofactor">
    <cofactor evidence="23">
        <name>Zn(2+)</name>
        <dbReference type="ChEBI" id="CHEBI:29105"/>
    </cofactor>
    <text evidence="23">Binds 1 zinc ion per subunit.</text>
</comment>
<dbReference type="NCBIfam" id="TIGR03443">
    <property type="entry name" value="alpha_am_amid"/>
    <property type="match status" value="1"/>
</dbReference>
<dbReference type="InterPro" id="IPR042099">
    <property type="entry name" value="ANL_N_sf"/>
</dbReference>
<keyword evidence="13" id="KW-0521">NADP</keyword>
<dbReference type="PANTHER" id="PTHR44845:SF1">
    <property type="entry name" value="L-2-AMINOADIPATE REDUCTASE"/>
    <property type="match status" value="1"/>
</dbReference>
<dbReference type="Gene3D" id="1.10.1200.10">
    <property type="entry name" value="ACP-like"/>
    <property type="match status" value="1"/>
</dbReference>
<accession>A0A2G7FPR3</accession>
<dbReference type="InterPro" id="IPR013120">
    <property type="entry name" value="FAR_NAD-bd"/>
</dbReference>
<dbReference type="GO" id="GO:0008270">
    <property type="term" value="F:zinc ion binding"/>
    <property type="evidence" value="ECO:0007669"/>
    <property type="project" value="InterPro"/>
</dbReference>
<dbReference type="FunFam" id="3.40.50.720:FF:000787">
    <property type="entry name" value="L-2-aminoadipate reductase"/>
    <property type="match status" value="1"/>
</dbReference>
<keyword evidence="15" id="KW-0457">Lysine biosynthesis</keyword>
<dbReference type="NCBIfam" id="TIGR01746">
    <property type="entry name" value="Thioester-redct"/>
    <property type="match status" value="1"/>
</dbReference>
<feature type="domain" description="Carrier" evidence="24">
    <location>
        <begin position="870"/>
        <end position="949"/>
    </location>
</feature>
<keyword evidence="23" id="KW-0479">Metal-binding</keyword>
<dbReference type="InterPro" id="IPR001242">
    <property type="entry name" value="Condensation_dom"/>
</dbReference>
<dbReference type="EC" id="1.2.1.95" evidence="6"/>
<dbReference type="PROSITE" id="PS00455">
    <property type="entry name" value="AMP_BINDING"/>
    <property type="match status" value="1"/>
</dbReference>
<gene>
    <name evidence="25" type="ORF">AARAC_008592</name>
</gene>
<evidence type="ECO:0000256" key="22">
    <source>
        <dbReference type="ARBA" id="ARBA00049537"/>
    </source>
</evidence>
<dbReference type="EMBL" id="NEXV01000544">
    <property type="protein sequence ID" value="PIG81771.1"/>
    <property type="molecule type" value="Genomic_DNA"/>
</dbReference>
<dbReference type="GO" id="GO:0004089">
    <property type="term" value="F:carbonate dehydratase activity"/>
    <property type="evidence" value="ECO:0007669"/>
    <property type="project" value="UniProtKB-EC"/>
</dbReference>
<evidence type="ECO:0000256" key="20">
    <source>
        <dbReference type="ARBA" id="ARBA00048348"/>
    </source>
</evidence>
<dbReference type="InterPro" id="IPR045851">
    <property type="entry name" value="AMP-bd_C_sf"/>
</dbReference>
<evidence type="ECO:0000256" key="8">
    <source>
        <dbReference type="ARBA" id="ARBA00013073"/>
    </source>
</evidence>
<dbReference type="CDD" id="cd05235">
    <property type="entry name" value="SDR_e1"/>
    <property type="match status" value="1"/>
</dbReference>
<feature type="binding site" evidence="23">
    <location>
        <position position="1519"/>
    </location>
    <ligand>
        <name>Zn(2+)</name>
        <dbReference type="ChEBI" id="CHEBI:29105"/>
    </ligand>
</feature>
<dbReference type="InterPro" id="IPR010080">
    <property type="entry name" value="Thioester_reductase-like_dom"/>
</dbReference>
<dbReference type="InterPro" id="IPR015892">
    <property type="entry name" value="Carbonic_anhydrase_CS"/>
</dbReference>
<evidence type="ECO:0000256" key="3">
    <source>
        <dbReference type="ARBA" id="ARBA00004827"/>
    </source>
</evidence>
<evidence type="ECO:0000256" key="9">
    <source>
        <dbReference type="ARBA" id="ARBA00022450"/>
    </source>
</evidence>
<comment type="function">
    <text evidence="2">Catalyzes the activation of alpha-aminoadipate by ATP-dependent adenylation and the reduction of activated alpha-aminoadipate by NADPH. The activated alpha-aminoadipate is bound to the phosphopantheinyl group of the enzyme itself before it is reduced to (S)-2-amino-6-oxohexanoate.</text>
</comment>
<dbReference type="GO" id="GO:0031177">
    <property type="term" value="F:phosphopantetheine binding"/>
    <property type="evidence" value="ECO:0007669"/>
    <property type="project" value="InterPro"/>
</dbReference>
<evidence type="ECO:0000256" key="7">
    <source>
        <dbReference type="ARBA" id="ARBA00012925"/>
    </source>
</evidence>
<dbReference type="SUPFAM" id="SSF53056">
    <property type="entry name" value="beta-carbonic anhydrase, cab"/>
    <property type="match status" value="1"/>
</dbReference>
<evidence type="ECO:0000256" key="2">
    <source>
        <dbReference type="ARBA" id="ARBA00003499"/>
    </source>
</evidence>
<evidence type="ECO:0000256" key="21">
    <source>
        <dbReference type="ARBA" id="ARBA00048414"/>
    </source>
</evidence>
<dbReference type="CDD" id="cd00883">
    <property type="entry name" value="beta_CA_cladeA"/>
    <property type="match status" value="1"/>
</dbReference>
<dbReference type="Pfam" id="PF00550">
    <property type="entry name" value="PP-binding"/>
    <property type="match status" value="1"/>
</dbReference>
<keyword evidence="26" id="KW-1185">Reference proteome</keyword>
<feature type="binding site" evidence="23">
    <location>
        <position position="1462"/>
    </location>
    <ligand>
        <name>Zn(2+)</name>
        <dbReference type="ChEBI" id="CHEBI:29105"/>
    </ligand>
</feature>
<evidence type="ECO:0000313" key="25">
    <source>
        <dbReference type="EMBL" id="PIG81771.1"/>
    </source>
</evidence>
<keyword evidence="12 23" id="KW-0862">Zinc</keyword>
<evidence type="ECO:0000256" key="18">
    <source>
        <dbReference type="ARBA" id="ARBA00032195"/>
    </source>
</evidence>
<organism evidence="25 26">
    <name type="scientific">Aspergillus arachidicola</name>
    <dbReference type="NCBI Taxonomy" id="656916"/>
    <lineage>
        <taxon>Eukaryota</taxon>
        <taxon>Fungi</taxon>
        <taxon>Dikarya</taxon>
        <taxon>Ascomycota</taxon>
        <taxon>Pezizomycotina</taxon>
        <taxon>Eurotiomycetes</taxon>
        <taxon>Eurotiomycetidae</taxon>
        <taxon>Eurotiales</taxon>
        <taxon>Aspergillaceae</taxon>
        <taxon>Aspergillus</taxon>
        <taxon>Aspergillus subgen. Circumdati</taxon>
    </lineage>
</organism>
<dbReference type="Gene3D" id="3.40.50.720">
    <property type="entry name" value="NAD(P)-binding Rossmann-like Domain"/>
    <property type="match status" value="1"/>
</dbReference>
<dbReference type="InterPro" id="IPR020845">
    <property type="entry name" value="AMP-binding_CS"/>
</dbReference>
<dbReference type="InterPro" id="IPR014397">
    <property type="entry name" value="Lys2"/>
</dbReference>
<dbReference type="InterPro" id="IPR036874">
    <property type="entry name" value="Carbonic_anhydrase_sf"/>
</dbReference>
<dbReference type="SUPFAM" id="SSF56801">
    <property type="entry name" value="Acetyl-CoA synthetase-like"/>
    <property type="match status" value="1"/>
</dbReference>
<dbReference type="PANTHER" id="PTHR44845">
    <property type="entry name" value="CARRIER DOMAIN-CONTAINING PROTEIN"/>
    <property type="match status" value="1"/>
</dbReference>
<dbReference type="PROSITE" id="PS50075">
    <property type="entry name" value="CARRIER"/>
    <property type="match status" value="1"/>
</dbReference>
<dbReference type="InterPro" id="IPR036736">
    <property type="entry name" value="ACP-like_sf"/>
</dbReference>
<dbReference type="SMART" id="SM00823">
    <property type="entry name" value="PKS_PP"/>
    <property type="match status" value="1"/>
</dbReference>